<dbReference type="AlphaFoldDB" id="A0A0G2GJ85"/>
<name>A0A0G2GJ85_PHACM</name>
<feature type="compositionally biased region" description="Basic and acidic residues" evidence="1">
    <location>
        <begin position="135"/>
        <end position="155"/>
    </location>
</feature>
<accession>A0A0G2GJ85</accession>
<reference evidence="2 3" key="1">
    <citation type="submission" date="2015-05" db="EMBL/GenBank/DDBJ databases">
        <title>Distinctive expansion of gene families associated with plant cell wall degradation and secondary metabolism in the genomes of grapevine trunk pathogens.</title>
        <authorList>
            <person name="Lawrence D.P."/>
            <person name="Travadon R."/>
            <person name="Rolshausen P.E."/>
            <person name="Baumgartner K."/>
        </authorList>
    </citation>
    <scope>NUCLEOTIDE SEQUENCE [LARGE SCALE GENOMIC DNA]</scope>
    <source>
        <strain evidence="2">UCRPC4</strain>
    </source>
</reference>
<gene>
    <name evidence="2" type="ORF">UCRPC4_g02861</name>
</gene>
<feature type="compositionally biased region" description="Polar residues" evidence="1">
    <location>
        <begin position="73"/>
        <end position="90"/>
    </location>
</feature>
<evidence type="ECO:0000313" key="3">
    <source>
        <dbReference type="Proteomes" id="UP000053317"/>
    </source>
</evidence>
<feature type="region of interest" description="Disordered" evidence="1">
    <location>
        <begin position="130"/>
        <end position="198"/>
    </location>
</feature>
<dbReference type="EMBL" id="LCWF01000066">
    <property type="protein sequence ID" value="KKY23598.1"/>
    <property type="molecule type" value="Genomic_DNA"/>
</dbReference>
<feature type="compositionally biased region" description="Low complexity" evidence="1">
    <location>
        <begin position="1"/>
        <end position="14"/>
    </location>
</feature>
<keyword evidence="3" id="KW-1185">Reference proteome</keyword>
<feature type="region of interest" description="Disordered" evidence="1">
    <location>
        <begin position="1"/>
        <end position="106"/>
    </location>
</feature>
<evidence type="ECO:0000256" key="1">
    <source>
        <dbReference type="SAM" id="MobiDB-lite"/>
    </source>
</evidence>
<sequence>MMVQQRLALAQAAQKRIPLPQDTSRHGNFDAEDLCQRLENLRAQQKAARARHDQRRKERDARQMAASDKSLKPAQTGSHKTRRSQATNAKQKADSPGCPTVESQAKASIDKVVAMELGRTKPLVAIVRGASKSEMGTRRRENTRAKRYTGKDGPQREAVPFQATVAKTKDKPDSRSFSARDKRQSQRIEEKVHDIFHV</sequence>
<proteinExistence type="predicted"/>
<dbReference type="Proteomes" id="UP000053317">
    <property type="component" value="Unassembled WGS sequence"/>
</dbReference>
<feature type="compositionally biased region" description="Basic and acidic residues" evidence="1">
    <location>
        <begin position="23"/>
        <end position="40"/>
    </location>
</feature>
<comment type="caution">
    <text evidence="2">The sequence shown here is derived from an EMBL/GenBank/DDBJ whole genome shotgun (WGS) entry which is preliminary data.</text>
</comment>
<reference evidence="2 3" key="2">
    <citation type="submission" date="2015-05" db="EMBL/GenBank/DDBJ databases">
        <authorList>
            <person name="Morales-Cruz A."/>
            <person name="Amrine K.C."/>
            <person name="Cantu D."/>
        </authorList>
    </citation>
    <scope>NUCLEOTIDE SEQUENCE [LARGE SCALE GENOMIC DNA]</scope>
    <source>
        <strain evidence="2">UCRPC4</strain>
    </source>
</reference>
<protein>
    <submittedName>
        <fullName evidence="2">Uncharacterized protein</fullName>
    </submittedName>
</protein>
<evidence type="ECO:0000313" key="2">
    <source>
        <dbReference type="EMBL" id="KKY23598.1"/>
    </source>
</evidence>
<organism evidence="2 3">
    <name type="scientific">Phaeomoniella chlamydospora</name>
    <name type="common">Phaeoacremonium chlamydosporum</name>
    <dbReference type="NCBI Taxonomy" id="158046"/>
    <lineage>
        <taxon>Eukaryota</taxon>
        <taxon>Fungi</taxon>
        <taxon>Dikarya</taxon>
        <taxon>Ascomycota</taxon>
        <taxon>Pezizomycotina</taxon>
        <taxon>Eurotiomycetes</taxon>
        <taxon>Chaetothyriomycetidae</taxon>
        <taxon>Phaeomoniellales</taxon>
        <taxon>Phaeomoniellaceae</taxon>
        <taxon>Phaeomoniella</taxon>
    </lineage>
</organism>
<feature type="compositionally biased region" description="Basic and acidic residues" evidence="1">
    <location>
        <begin position="167"/>
        <end position="198"/>
    </location>
</feature>